<dbReference type="InterPro" id="IPR017850">
    <property type="entry name" value="Alkaline_phosphatase_core_sf"/>
</dbReference>
<keyword evidence="3" id="KW-0378">Hydrolase</keyword>
<evidence type="ECO:0000259" key="5">
    <source>
        <dbReference type="Pfam" id="PF00884"/>
    </source>
</evidence>
<evidence type="ECO:0000256" key="3">
    <source>
        <dbReference type="ARBA" id="ARBA00022801"/>
    </source>
</evidence>
<dbReference type="SUPFAM" id="SSF53649">
    <property type="entry name" value="Alkaline phosphatase-like"/>
    <property type="match status" value="1"/>
</dbReference>
<sequence>MHKFNSFFRGLSLVLAFCCYAINGLGQKKPNIIYIMSDDHTSQAIGIYGGALSSVNPTPVIDEFAREGMVFENAFCTNSICTPSRANVMTGQYSQTNGVLDLDGNLPPDRQYLPIEMKKLGYQTAMIGKWHLKEEPAAFDYYNVLPGQGNYFDPSFRVSTEGAWPNNMESHKGYVSDIITDVTLDYLEKRDKNKPFFLMHHHKAPHDDFEYPERYQPYLADVDIPEPASMYSQPFFGSEATLGRNNTLRDRIGTSVSSRHPYRNYSHQYGLDSIADKDERTHQAYQEYTKRYLRCVKGVDDNLGRLFKYLKENGLWDNTIIVYTSDQGMMLGEHDYMDKRWMYEESMRMPFIIKYPKLIKPNSRTKAIINNTDYAPTLIELAGGKVPAYMQGESFKSVLSKPSEEFRKSTYYRYWMHLTHHDIPAHFGVRTANSKLIFYYGEHYNTELYGKNTFTWVKDLSESYHFEPTPVAWEFYDLTLDPKEVVNRYKDPRYKAEIEKLKAEILAQRKRYNEGDSDYPNIQRAIDAHWND</sequence>
<evidence type="ECO:0000256" key="2">
    <source>
        <dbReference type="ARBA" id="ARBA00022729"/>
    </source>
</evidence>
<gene>
    <name evidence="6" type="ORF">DJ013_09465</name>
</gene>
<dbReference type="PANTHER" id="PTHR43108:SF6">
    <property type="entry name" value="N-SULPHOGLUCOSAMINE SULPHOHYDROLASE"/>
    <property type="match status" value="1"/>
</dbReference>
<proteinExistence type="inferred from homology"/>
<keyword evidence="2" id="KW-0732">Signal</keyword>
<protein>
    <submittedName>
        <fullName evidence="6">Acetylglucosamine-6-sulfatase</fullName>
    </submittedName>
</protein>
<dbReference type="Gene3D" id="3.40.720.10">
    <property type="entry name" value="Alkaline Phosphatase, subunit A"/>
    <property type="match status" value="1"/>
</dbReference>
<name>A0A2Z4GAZ3_9BACT</name>
<organism evidence="6 7">
    <name type="scientific">Arcticibacterium luteifluviistationis</name>
    <dbReference type="NCBI Taxonomy" id="1784714"/>
    <lineage>
        <taxon>Bacteria</taxon>
        <taxon>Pseudomonadati</taxon>
        <taxon>Bacteroidota</taxon>
        <taxon>Cytophagia</taxon>
        <taxon>Cytophagales</taxon>
        <taxon>Leadbetterellaceae</taxon>
        <taxon>Arcticibacterium</taxon>
    </lineage>
</organism>
<accession>A0A2Z4GAZ3</accession>
<dbReference type="KEGG" id="als:DJ013_09465"/>
<dbReference type="PANTHER" id="PTHR43108">
    <property type="entry name" value="N-ACETYLGLUCOSAMINE-6-SULFATASE FAMILY MEMBER"/>
    <property type="match status" value="1"/>
</dbReference>
<feature type="domain" description="Sulfatase N-terminal" evidence="5">
    <location>
        <begin position="30"/>
        <end position="383"/>
    </location>
</feature>
<dbReference type="RefSeq" id="WP_111371579.1">
    <property type="nucleotide sequence ID" value="NZ_CP029480.1"/>
</dbReference>
<keyword evidence="4" id="KW-0325">Glycoprotein</keyword>
<evidence type="ECO:0000256" key="4">
    <source>
        <dbReference type="ARBA" id="ARBA00023180"/>
    </source>
</evidence>
<evidence type="ECO:0000313" key="6">
    <source>
        <dbReference type="EMBL" id="AWV98386.1"/>
    </source>
</evidence>
<comment type="similarity">
    <text evidence="1">Belongs to the sulfatase family.</text>
</comment>
<dbReference type="PROSITE" id="PS00523">
    <property type="entry name" value="SULFATASE_1"/>
    <property type="match status" value="1"/>
</dbReference>
<dbReference type="InterPro" id="IPR000917">
    <property type="entry name" value="Sulfatase_N"/>
</dbReference>
<dbReference type="AlphaFoldDB" id="A0A2Z4GAZ3"/>
<dbReference type="PROSITE" id="PS00149">
    <property type="entry name" value="SULFATASE_2"/>
    <property type="match status" value="1"/>
</dbReference>
<dbReference type="InterPro" id="IPR024607">
    <property type="entry name" value="Sulfatase_CS"/>
</dbReference>
<dbReference type="OrthoDB" id="9789742at2"/>
<keyword evidence="7" id="KW-1185">Reference proteome</keyword>
<reference evidence="6 7" key="1">
    <citation type="submission" date="2018-05" db="EMBL/GenBank/DDBJ databases">
        <title>Complete genome sequence of Arcticibacterium luteifluviistationis SM1504T, a cytophagaceae bacterium isolated from Arctic surface seawater.</title>
        <authorList>
            <person name="Li Y."/>
            <person name="Qin Q.-L."/>
        </authorList>
    </citation>
    <scope>NUCLEOTIDE SEQUENCE [LARGE SCALE GENOMIC DNA]</scope>
    <source>
        <strain evidence="6 7">SM1504</strain>
    </source>
</reference>
<evidence type="ECO:0000256" key="1">
    <source>
        <dbReference type="ARBA" id="ARBA00008779"/>
    </source>
</evidence>
<dbReference type="CDD" id="cd16031">
    <property type="entry name" value="G6S_like"/>
    <property type="match status" value="1"/>
</dbReference>
<dbReference type="Pfam" id="PF00884">
    <property type="entry name" value="Sulfatase"/>
    <property type="match status" value="1"/>
</dbReference>
<evidence type="ECO:0000313" key="7">
    <source>
        <dbReference type="Proteomes" id="UP000249873"/>
    </source>
</evidence>
<dbReference type="EMBL" id="CP029480">
    <property type="protein sequence ID" value="AWV98386.1"/>
    <property type="molecule type" value="Genomic_DNA"/>
</dbReference>
<dbReference type="Proteomes" id="UP000249873">
    <property type="component" value="Chromosome"/>
</dbReference>
<dbReference type="GO" id="GO:0016787">
    <property type="term" value="F:hydrolase activity"/>
    <property type="evidence" value="ECO:0007669"/>
    <property type="project" value="UniProtKB-KW"/>
</dbReference>